<dbReference type="PANTHER" id="PTHR41299:SF1">
    <property type="entry name" value="THIAMINE PYROPHOSPHOKINASE"/>
    <property type="match status" value="1"/>
</dbReference>
<keyword evidence="4" id="KW-0067">ATP-binding</keyword>
<dbReference type="InterPro" id="IPR036371">
    <property type="entry name" value="TPK_B1-bd_sf"/>
</dbReference>
<evidence type="ECO:0000256" key="1">
    <source>
        <dbReference type="ARBA" id="ARBA00022679"/>
    </source>
</evidence>
<dbReference type="GO" id="GO:0016301">
    <property type="term" value="F:kinase activity"/>
    <property type="evidence" value="ECO:0007669"/>
    <property type="project" value="UniProtKB-KW"/>
</dbReference>
<feature type="domain" description="Thiamin pyrophosphokinase thiamin-binding" evidence="5">
    <location>
        <begin position="4"/>
        <end position="69"/>
    </location>
</feature>
<dbReference type="InterPro" id="IPR036759">
    <property type="entry name" value="TPK_catalytic_sf"/>
</dbReference>
<keyword evidence="3 6" id="KW-0418">Kinase</keyword>
<dbReference type="GO" id="GO:0005524">
    <property type="term" value="F:ATP binding"/>
    <property type="evidence" value="ECO:0007669"/>
    <property type="project" value="UniProtKB-KW"/>
</dbReference>
<evidence type="ECO:0000256" key="2">
    <source>
        <dbReference type="ARBA" id="ARBA00022741"/>
    </source>
</evidence>
<gene>
    <name evidence="6" type="primary">thiN_1</name>
    <name evidence="6" type="ORF">NCTC7878_01903</name>
</gene>
<proteinExistence type="predicted"/>
<dbReference type="EC" id="2.7.6.2" evidence="6"/>
<keyword evidence="1 6" id="KW-0808">Transferase</keyword>
<reference evidence="6 7" key="1">
    <citation type="submission" date="2018-06" db="EMBL/GenBank/DDBJ databases">
        <authorList>
            <consortium name="Pathogen Informatics"/>
            <person name="Doyle S."/>
        </authorList>
    </citation>
    <scope>NUCLEOTIDE SEQUENCE [LARGE SCALE GENOMIC DNA]</scope>
    <source>
        <strain evidence="6 7">NCTC7878</strain>
    </source>
</reference>
<protein>
    <submittedName>
        <fullName evidence="6">Thiamin pyrophosphokinase</fullName>
        <ecNumber evidence="6">2.7.6.2</ecNumber>
    </submittedName>
</protein>
<dbReference type="Pfam" id="PF04265">
    <property type="entry name" value="TPK_B1_binding"/>
    <property type="match status" value="1"/>
</dbReference>
<dbReference type="AlphaFoldDB" id="A0A1D4QMZ4"/>
<dbReference type="InterPro" id="IPR053149">
    <property type="entry name" value="TPK"/>
</dbReference>
<accession>A0A1D4QMZ4</accession>
<dbReference type="InterPro" id="IPR007373">
    <property type="entry name" value="Thiamin_PyroPKinase_B1-bd"/>
</dbReference>
<sequence length="77" mass="8640">MPKGQHTVEKDKSYPYISFIPMTDDVELSLAGFKYNLARQMLNIGSTLTISNEIESLQAKVTVHDGLILQIRSTDLN</sequence>
<dbReference type="PANTHER" id="PTHR41299">
    <property type="entry name" value="THIAMINE PYROPHOSPHOKINASE"/>
    <property type="match status" value="1"/>
</dbReference>
<dbReference type="GO" id="GO:0004788">
    <property type="term" value="F:thiamine diphosphokinase activity"/>
    <property type="evidence" value="ECO:0007669"/>
    <property type="project" value="UniProtKB-EC"/>
</dbReference>
<dbReference type="SMART" id="SM00983">
    <property type="entry name" value="TPK_B1_binding"/>
    <property type="match status" value="1"/>
</dbReference>
<evidence type="ECO:0000256" key="4">
    <source>
        <dbReference type="ARBA" id="ARBA00022840"/>
    </source>
</evidence>
<name>A0A1D4QMZ4_STAAU</name>
<dbReference type="SUPFAM" id="SSF63862">
    <property type="entry name" value="Thiamin pyrophosphokinase, substrate-binding domain"/>
    <property type="match status" value="1"/>
</dbReference>
<dbReference type="Proteomes" id="UP000249913">
    <property type="component" value="Unassembled WGS sequence"/>
</dbReference>
<evidence type="ECO:0000313" key="7">
    <source>
        <dbReference type="Proteomes" id="UP000249913"/>
    </source>
</evidence>
<organism evidence="6 7">
    <name type="scientific">Staphylococcus aureus</name>
    <dbReference type="NCBI Taxonomy" id="1280"/>
    <lineage>
        <taxon>Bacteria</taxon>
        <taxon>Bacillati</taxon>
        <taxon>Bacillota</taxon>
        <taxon>Bacilli</taxon>
        <taxon>Bacillales</taxon>
        <taxon>Staphylococcaceae</taxon>
        <taxon>Staphylococcus</taxon>
    </lineage>
</organism>
<dbReference type="GO" id="GO:0030975">
    <property type="term" value="F:thiamine binding"/>
    <property type="evidence" value="ECO:0007669"/>
    <property type="project" value="InterPro"/>
</dbReference>
<dbReference type="Gene3D" id="3.40.50.10240">
    <property type="entry name" value="Thiamin pyrophosphokinase, catalytic domain"/>
    <property type="match status" value="1"/>
</dbReference>
<evidence type="ECO:0000256" key="3">
    <source>
        <dbReference type="ARBA" id="ARBA00022777"/>
    </source>
</evidence>
<evidence type="ECO:0000313" key="6">
    <source>
        <dbReference type="EMBL" id="SPZ98507.1"/>
    </source>
</evidence>
<keyword evidence="2" id="KW-0547">Nucleotide-binding</keyword>
<dbReference type="EMBL" id="UAUX01000008">
    <property type="protein sequence ID" value="SPZ98507.1"/>
    <property type="molecule type" value="Genomic_DNA"/>
</dbReference>
<dbReference type="GO" id="GO:0009229">
    <property type="term" value="P:thiamine diphosphate biosynthetic process"/>
    <property type="evidence" value="ECO:0007669"/>
    <property type="project" value="InterPro"/>
</dbReference>
<evidence type="ECO:0000259" key="5">
    <source>
        <dbReference type="SMART" id="SM00983"/>
    </source>
</evidence>